<dbReference type="RefSeq" id="WP_208609740.1">
    <property type="nucleotide sequence ID" value="NZ_FQXS01000005.1"/>
</dbReference>
<keyword evidence="2" id="KW-0347">Helicase</keyword>
<dbReference type="InterPro" id="IPR050742">
    <property type="entry name" value="Helicase_Restrict-Modif_Enz"/>
</dbReference>
<dbReference type="PROSITE" id="PS51192">
    <property type="entry name" value="HELICASE_ATP_BIND_1"/>
    <property type="match status" value="1"/>
</dbReference>
<dbReference type="InterPro" id="IPR006935">
    <property type="entry name" value="Helicase/UvrB_N"/>
</dbReference>
<dbReference type="CDD" id="cd09179">
    <property type="entry name" value="PLDc_N_DEXD_a"/>
    <property type="match status" value="1"/>
</dbReference>
<dbReference type="GO" id="GO:0016787">
    <property type="term" value="F:hydrolase activity"/>
    <property type="evidence" value="ECO:0007669"/>
    <property type="project" value="InterPro"/>
</dbReference>
<reference evidence="2 3" key="1">
    <citation type="submission" date="2016-11" db="EMBL/GenBank/DDBJ databases">
        <authorList>
            <person name="Jaros S."/>
            <person name="Januszkiewicz K."/>
            <person name="Wedrychowicz H."/>
        </authorList>
    </citation>
    <scope>NUCLEOTIDE SEQUENCE [LARGE SCALE GENOMIC DNA]</scope>
    <source>
        <strain evidence="2 3">DSM 9705</strain>
    </source>
</reference>
<dbReference type="AlphaFoldDB" id="A0A1M5UK67"/>
<dbReference type="EMBL" id="FQXS01000005">
    <property type="protein sequence ID" value="SHH63331.1"/>
    <property type="molecule type" value="Genomic_DNA"/>
</dbReference>
<dbReference type="CDD" id="cd18785">
    <property type="entry name" value="SF2_C"/>
    <property type="match status" value="1"/>
</dbReference>
<accession>A0A1M5UK67</accession>
<name>A0A1M5UK67_9BACT</name>
<keyword evidence="2" id="KW-0547">Nucleotide-binding</keyword>
<dbReference type="InterPro" id="IPR027417">
    <property type="entry name" value="P-loop_NTPase"/>
</dbReference>
<gene>
    <name evidence="2" type="ORF">SAMN02745124_01211</name>
</gene>
<feature type="domain" description="Helicase ATP-binding" evidence="1">
    <location>
        <begin position="261"/>
        <end position="428"/>
    </location>
</feature>
<dbReference type="InterPro" id="IPR014001">
    <property type="entry name" value="Helicase_ATP-bd"/>
</dbReference>
<dbReference type="GO" id="GO:0003677">
    <property type="term" value="F:DNA binding"/>
    <property type="evidence" value="ECO:0007669"/>
    <property type="project" value="InterPro"/>
</dbReference>
<keyword evidence="3" id="KW-1185">Reference proteome</keyword>
<dbReference type="GO" id="GO:0004386">
    <property type="term" value="F:helicase activity"/>
    <property type="evidence" value="ECO:0007669"/>
    <property type="project" value="UniProtKB-KW"/>
</dbReference>
<evidence type="ECO:0000259" key="1">
    <source>
        <dbReference type="PROSITE" id="PS51192"/>
    </source>
</evidence>
<dbReference type="SMART" id="SM00487">
    <property type="entry name" value="DEXDc"/>
    <property type="match status" value="1"/>
</dbReference>
<dbReference type="STRING" id="1121409.SAMN02745124_01211"/>
<dbReference type="PANTHER" id="PTHR47396">
    <property type="entry name" value="TYPE I RESTRICTION ENZYME ECOKI R PROTEIN"/>
    <property type="match status" value="1"/>
</dbReference>
<keyword evidence="2" id="KW-0378">Hydrolase</keyword>
<organism evidence="2 3">
    <name type="scientific">Desulfofustis glycolicus DSM 9705</name>
    <dbReference type="NCBI Taxonomy" id="1121409"/>
    <lineage>
        <taxon>Bacteria</taxon>
        <taxon>Pseudomonadati</taxon>
        <taxon>Thermodesulfobacteriota</taxon>
        <taxon>Desulfobulbia</taxon>
        <taxon>Desulfobulbales</taxon>
        <taxon>Desulfocapsaceae</taxon>
        <taxon>Desulfofustis</taxon>
    </lineage>
</organism>
<dbReference type="PANTHER" id="PTHR47396:SF1">
    <property type="entry name" value="ATP-DEPENDENT HELICASE IRC3-RELATED"/>
    <property type="match status" value="1"/>
</dbReference>
<dbReference type="SUPFAM" id="SSF52540">
    <property type="entry name" value="P-loop containing nucleoside triphosphate hydrolases"/>
    <property type="match status" value="1"/>
</dbReference>
<dbReference type="Gene3D" id="3.40.50.300">
    <property type="entry name" value="P-loop containing nucleotide triphosphate hydrolases"/>
    <property type="match status" value="2"/>
</dbReference>
<dbReference type="InterPro" id="IPR001650">
    <property type="entry name" value="Helicase_C-like"/>
</dbReference>
<proteinExistence type="predicted"/>
<dbReference type="Pfam" id="PF04851">
    <property type="entry name" value="ResIII"/>
    <property type="match status" value="1"/>
</dbReference>
<dbReference type="GO" id="GO:0005829">
    <property type="term" value="C:cytosol"/>
    <property type="evidence" value="ECO:0007669"/>
    <property type="project" value="TreeGrafter"/>
</dbReference>
<dbReference type="Proteomes" id="UP000184139">
    <property type="component" value="Unassembled WGS sequence"/>
</dbReference>
<evidence type="ECO:0000313" key="2">
    <source>
        <dbReference type="EMBL" id="SHH63331.1"/>
    </source>
</evidence>
<dbReference type="Pfam" id="PF00271">
    <property type="entry name" value="Helicase_C"/>
    <property type="match status" value="1"/>
</dbReference>
<keyword evidence="2" id="KW-0067">ATP-binding</keyword>
<dbReference type="Gene3D" id="3.30.870.10">
    <property type="entry name" value="Endonuclease Chain A"/>
    <property type="match status" value="1"/>
</dbReference>
<dbReference type="GO" id="GO:0005524">
    <property type="term" value="F:ATP binding"/>
    <property type="evidence" value="ECO:0007669"/>
    <property type="project" value="InterPro"/>
</dbReference>
<protein>
    <submittedName>
        <fullName evidence="2">Superfamily II DNA or RNA helicase</fullName>
    </submittedName>
</protein>
<sequence>MLTLVVWWDQIDNELDIKTFSFIMSLRDISYQKDYRSGQDNILYDFIRPSLSNSVRYDRAVGFFSSSALELFGSPLGQFIKQGGTIRLVTSVKLTNQDYSAIKNGAPRKDIAKNRLDKIIEEEFADGMGDGVKRLCTLLELDRIEIKIAIPKNSRGIFHEKVGIFYDNKDHVAFSGSANESLNAFEEHYECVDVFPSWSDPARAKRKLDHFKNLWSDDEKGVSVYDFPEALEKKLIRIAKEPGPAKPKTETNKWRHQDHAVALFLEKERGILNMATGTGKTRTAIKIILSLFNDGLIDTAVVAADGNDLLAQWYSDVLLHRKDANNKLRVYRSFKDFREEQDFFLSKKRSILITSRPKLPSVLSGLTKEEAKRTFLIHDEVHRLGSPGNVKVLTGLSDDIRYRLGLSATPEREYDAEGNKFIVDHIGPVIFNFNLEDAIKRNILCPFNYYPLDYQITEDDKRRISELHAIRSARAKEGNPMSDEEFWIAISTVYKNSRAKIPIFRGFIDGRKELLKRSIVFVETQEYGSEVLDVIHNYRADFHTYFSGEDSKTLLRFALNELECLITCHRLSEGIDIKSLGSVILFSSSRARLETIQRIGRCLRFDPENPDKIANVVDFIRENSDPDGLNADQERSIWLSDLSTIRKTE</sequence>
<evidence type="ECO:0000313" key="3">
    <source>
        <dbReference type="Proteomes" id="UP000184139"/>
    </source>
</evidence>